<proteinExistence type="predicted"/>
<evidence type="ECO:0000313" key="2">
    <source>
        <dbReference type="Proteomes" id="UP000187455"/>
    </source>
</evidence>
<keyword evidence="2" id="KW-1185">Reference proteome</keyword>
<dbReference type="Proteomes" id="UP000187455">
    <property type="component" value="Unassembled WGS sequence"/>
</dbReference>
<sequence>AQPAYGAQPAQPAYGAAAVVVGAPVGIIGGPPSAVGFPSLRSIIRPARGPAFYLPRKQRFLEYCFKNSDRCRINCIGRRNLGSCAKHYQNFRNWCRGKRVCRRQCGW</sequence>
<protein>
    <submittedName>
        <fullName evidence="1">Uncharacterized protein</fullName>
    </submittedName>
</protein>
<dbReference type="AlphaFoldDB" id="A0A1R0GQW8"/>
<organism evidence="1 2">
    <name type="scientific">Smittium mucronatum</name>
    <dbReference type="NCBI Taxonomy" id="133383"/>
    <lineage>
        <taxon>Eukaryota</taxon>
        <taxon>Fungi</taxon>
        <taxon>Fungi incertae sedis</taxon>
        <taxon>Zoopagomycota</taxon>
        <taxon>Kickxellomycotina</taxon>
        <taxon>Harpellomycetes</taxon>
        <taxon>Harpellales</taxon>
        <taxon>Legeriomycetaceae</taxon>
        <taxon>Smittium</taxon>
    </lineage>
</organism>
<feature type="non-terminal residue" evidence="1">
    <location>
        <position position="1"/>
    </location>
</feature>
<gene>
    <name evidence="1" type="ORF">AYI68_g6641</name>
</gene>
<reference evidence="1 2" key="1">
    <citation type="journal article" date="2016" name="Mol. Biol. Evol.">
        <title>Genome-Wide Survey of Gut Fungi (Harpellales) Reveals the First Horizontally Transferred Ubiquitin Gene from a Mosquito Host.</title>
        <authorList>
            <person name="Wang Y."/>
            <person name="White M.M."/>
            <person name="Kvist S."/>
            <person name="Moncalvo J.M."/>
        </authorList>
    </citation>
    <scope>NUCLEOTIDE SEQUENCE [LARGE SCALE GENOMIC DNA]</scope>
    <source>
        <strain evidence="1 2">ALG-7-W6</strain>
    </source>
</reference>
<evidence type="ECO:0000313" key="1">
    <source>
        <dbReference type="EMBL" id="OLY79292.1"/>
    </source>
</evidence>
<dbReference type="STRING" id="133383.A0A1R0GQW8"/>
<comment type="caution">
    <text evidence="1">The sequence shown here is derived from an EMBL/GenBank/DDBJ whole genome shotgun (WGS) entry which is preliminary data.</text>
</comment>
<name>A0A1R0GQW8_9FUNG</name>
<dbReference type="EMBL" id="LSSL01004655">
    <property type="protein sequence ID" value="OLY79292.1"/>
    <property type="molecule type" value="Genomic_DNA"/>
</dbReference>
<accession>A0A1R0GQW8</accession>